<dbReference type="Gene3D" id="2.60.450.10">
    <property type="entry name" value="Lipopolysaccharide (LPS) transport protein A like domain"/>
    <property type="match status" value="1"/>
</dbReference>
<dbReference type="AlphaFoldDB" id="A0A918XXV7"/>
<reference evidence="3" key="1">
    <citation type="journal article" date="2014" name="Int. J. Syst. Evol. Microbiol.">
        <title>Complete genome sequence of Corynebacterium casei LMG S-19264T (=DSM 44701T), isolated from a smear-ripened cheese.</title>
        <authorList>
            <consortium name="US DOE Joint Genome Institute (JGI-PGF)"/>
            <person name="Walter F."/>
            <person name="Albersmeier A."/>
            <person name="Kalinowski J."/>
            <person name="Ruckert C."/>
        </authorList>
    </citation>
    <scope>NUCLEOTIDE SEQUENCE</scope>
    <source>
        <strain evidence="3">KCTC 42651</strain>
    </source>
</reference>
<dbReference type="Proteomes" id="UP000630353">
    <property type="component" value="Unassembled WGS sequence"/>
</dbReference>
<dbReference type="RefSeq" id="WP_189995859.1">
    <property type="nucleotide sequence ID" value="NZ_BMZS01000018.1"/>
</dbReference>
<name>A0A918XXV7_9PROT</name>
<reference evidence="3" key="2">
    <citation type="submission" date="2020-09" db="EMBL/GenBank/DDBJ databases">
        <authorList>
            <person name="Sun Q."/>
            <person name="Kim S."/>
        </authorList>
    </citation>
    <scope>NUCLEOTIDE SEQUENCE</scope>
    <source>
        <strain evidence="3">KCTC 42651</strain>
    </source>
</reference>
<evidence type="ECO:0000313" key="3">
    <source>
        <dbReference type="EMBL" id="GHD64009.1"/>
    </source>
</evidence>
<keyword evidence="2" id="KW-1133">Transmembrane helix</keyword>
<feature type="compositionally biased region" description="Polar residues" evidence="1">
    <location>
        <begin position="174"/>
        <end position="190"/>
    </location>
</feature>
<feature type="transmembrane region" description="Helical" evidence="2">
    <location>
        <begin position="38"/>
        <end position="57"/>
    </location>
</feature>
<evidence type="ECO:0008006" key="5">
    <source>
        <dbReference type="Google" id="ProtNLM"/>
    </source>
</evidence>
<evidence type="ECO:0000256" key="1">
    <source>
        <dbReference type="SAM" id="MobiDB-lite"/>
    </source>
</evidence>
<keyword evidence="2" id="KW-0472">Membrane</keyword>
<accession>A0A918XXV7</accession>
<evidence type="ECO:0000256" key="2">
    <source>
        <dbReference type="SAM" id="Phobius"/>
    </source>
</evidence>
<feature type="region of interest" description="Disordered" evidence="1">
    <location>
        <begin position="168"/>
        <end position="193"/>
    </location>
</feature>
<feature type="region of interest" description="Disordered" evidence="1">
    <location>
        <begin position="1"/>
        <end position="21"/>
    </location>
</feature>
<organism evidence="3 4">
    <name type="scientific">Thalassobaculum fulvum</name>
    <dbReference type="NCBI Taxonomy" id="1633335"/>
    <lineage>
        <taxon>Bacteria</taxon>
        <taxon>Pseudomonadati</taxon>
        <taxon>Pseudomonadota</taxon>
        <taxon>Alphaproteobacteria</taxon>
        <taxon>Rhodospirillales</taxon>
        <taxon>Thalassobaculaceae</taxon>
        <taxon>Thalassobaculum</taxon>
    </lineage>
</organism>
<dbReference type="InterPro" id="IPR026265">
    <property type="entry name" value="LptC"/>
</dbReference>
<dbReference type="GO" id="GO:0015221">
    <property type="term" value="F:lipopolysaccharide transmembrane transporter activity"/>
    <property type="evidence" value="ECO:0007669"/>
    <property type="project" value="InterPro"/>
</dbReference>
<proteinExistence type="predicted"/>
<keyword evidence="4" id="KW-1185">Reference proteome</keyword>
<keyword evidence="2" id="KW-0812">Transmembrane</keyword>
<dbReference type="NCBIfam" id="TIGR04409">
    <property type="entry name" value="LptC_YrbK"/>
    <property type="match status" value="1"/>
</dbReference>
<dbReference type="GO" id="GO:0005886">
    <property type="term" value="C:plasma membrane"/>
    <property type="evidence" value="ECO:0007669"/>
    <property type="project" value="InterPro"/>
</dbReference>
<dbReference type="InterPro" id="IPR010664">
    <property type="entry name" value="LipoPS_assembly_LptC-rel"/>
</dbReference>
<protein>
    <recommendedName>
        <fullName evidence="5">Lipopolysaccharide export system protein LptC</fullName>
    </recommendedName>
</protein>
<comment type="caution">
    <text evidence="3">The sequence shown here is derived from an EMBL/GenBank/DDBJ whole genome shotgun (WGS) entry which is preliminary data.</text>
</comment>
<sequence>MATTDPSVTAPAERRQRPAARRSFATARSSRLVAAMKMLLPAIALCLIALVVVWPQLLQDPIDTIGGKRISSSDADTLRVANPRFVGVDEKDRPYEIIAASARQESESADAVYLDRPQADMMTESGAWITLTAGSGVWHKRVETVDLGGGVAVYHEAGHQLASDTARVNFGDGSATSDTPTTGQSPTGNVTGEGFRLYDRGARVVFTGKARAVLYGSGTGG</sequence>
<dbReference type="EMBL" id="BMZS01000018">
    <property type="protein sequence ID" value="GHD64009.1"/>
    <property type="molecule type" value="Genomic_DNA"/>
</dbReference>
<gene>
    <name evidence="3" type="ORF">GCM10017083_55120</name>
</gene>
<evidence type="ECO:0000313" key="4">
    <source>
        <dbReference type="Proteomes" id="UP000630353"/>
    </source>
</evidence>
<dbReference type="Pfam" id="PF06835">
    <property type="entry name" value="LptC"/>
    <property type="match status" value="1"/>
</dbReference>